<comment type="caution">
    <text evidence="12">The sequence shown here is derived from an EMBL/GenBank/DDBJ whole genome shotgun (WGS) entry which is preliminary data.</text>
</comment>
<dbReference type="GO" id="GO:0006357">
    <property type="term" value="P:regulation of transcription by RNA polymerase II"/>
    <property type="evidence" value="ECO:0007669"/>
    <property type="project" value="UniProtKB-ARBA"/>
</dbReference>
<feature type="compositionally biased region" description="Polar residues" evidence="10">
    <location>
        <begin position="167"/>
        <end position="201"/>
    </location>
</feature>
<feature type="region of interest" description="Disordered" evidence="10">
    <location>
        <begin position="533"/>
        <end position="556"/>
    </location>
</feature>
<evidence type="ECO:0000313" key="13">
    <source>
        <dbReference type="Proteomes" id="UP000276133"/>
    </source>
</evidence>
<keyword evidence="6" id="KW-0805">Transcription regulation</keyword>
<dbReference type="InterPro" id="IPR036236">
    <property type="entry name" value="Znf_C2H2_sf"/>
</dbReference>
<feature type="compositionally biased region" description="Low complexity" evidence="10">
    <location>
        <begin position="540"/>
        <end position="550"/>
    </location>
</feature>
<feature type="domain" description="C2H2-type" evidence="11">
    <location>
        <begin position="444"/>
        <end position="471"/>
    </location>
</feature>
<feature type="domain" description="C2H2-type" evidence="11">
    <location>
        <begin position="472"/>
        <end position="499"/>
    </location>
</feature>
<reference evidence="12 13" key="1">
    <citation type="journal article" date="2018" name="Sci. Rep.">
        <title>Genomic signatures of local adaptation to the degree of environmental predictability in rotifers.</title>
        <authorList>
            <person name="Franch-Gras L."/>
            <person name="Hahn C."/>
            <person name="Garcia-Roger E.M."/>
            <person name="Carmona M.J."/>
            <person name="Serra M."/>
            <person name="Gomez A."/>
        </authorList>
    </citation>
    <scope>NUCLEOTIDE SEQUENCE [LARGE SCALE GENOMIC DNA]</scope>
    <source>
        <strain evidence="12">HYR1</strain>
    </source>
</reference>
<dbReference type="Proteomes" id="UP000276133">
    <property type="component" value="Unassembled WGS sequence"/>
</dbReference>
<feature type="domain" description="C2H2-type" evidence="11">
    <location>
        <begin position="500"/>
        <end position="527"/>
    </location>
</feature>
<dbReference type="EMBL" id="REGN01003874">
    <property type="protein sequence ID" value="RNA20337.1"/>
    <property type="molecule type" value="Genomic_DNA"/>
</dbReference>
<feature type="region of interest" description="Disordered" evidence="10">
    <location>
        <begin position="235"/>
        <end position="283"/>
    </location>
</feature>
<dbReference type="STRING" id="10195.A0A3M7R9Y2"/>
<evidence type="ECO:0000256" key="5">
    <source>
        <dbReference type="ARBA" id="ARBA00022833"/>
    </source>
</evidence>
<evidence type="ECO:0000256" key="8">
    <source>
        <dbReference type="ARBA" id="ARBA00023242"/>
    </source>
</evidence>
<evidence type="ECO:0000256" key="4">
    <source>
        <dbReference type="ARBA" id="ARBA00022771"/>
    </source>
</evidence>
<dbReference type="FunFam" id="3.30.160.60:FF:000145">
    <property type="entry name" value="Zinc finger protein 574"/>
    <property type="match status" value="1"/>
</dbReference>
<protein>
    <submittedName>
        <fullName evidence="12">Gastrula zinc finger-like</fullName>
    </submittedName>
</protein>
<dbReference type="FunFam" id="3.30.160.60:FF:001289">
    <property type="entry name" value="Zinc finger protein 574"/>
    <property type="match status" value="1"/>
</dbReference>
<proteinExistence type="predicted"/>
<gene>
    <name evidence="12" type="ORF">BpHYR1_011116</name>
</gene>
<comment type="subcellular location">
    <subcellularLocation>
        <location evidence="1">Nucleus</location>
    </subcellularLocation>
</comment>
<name>A0A3M7R9Y2_BRAPC</name>
<dbReference type="SUPFAM" id="SSF57667">
    <property type="entry name" value="beta-beta-alpha zinc fingers"/>
    <property type="match status" value="2"/>
</dbReference>
<dbReference type="PROSITE" id="PS50157">
    <property type="entry name" value="ZINC_FINGER_C2H2_2"/>
    <property type="match status" value="3"/>
</dbReference>
<keyword evidence="7" id="KW-0804">Transcription</keyword>
<organism evidence="12 13">
    <name type="scientific">Brachionus plicatilis</name>
    <name type="common">Marine rotifer</name>
    <name type="synonym">Brachionus muelleri</name>
    <dbReference type="NCBI Taxonomy" id="10195"/>
    <lineage>
        <taxon>Eukaryota</taxon>
        <taxon>Metazoa</taxon>
        <taxon>Spiralia</taxon>
        <taxon>Gnathifera</taxon>
        <taxon>Rotifera</taxon>
        <taxon>Eurotatoria</taxon>
        <taxon>Monogononta</taxon>
        <taxon>Pseudotrocha</taxon>
        <taxon>Ploima</taxon>
        <taxon>Brachionidae</taxon>
        <taxon>Brachionus</taxon>
    </lineage>
</organism>
<dbReference type="InterPro" id="IPR050636">
    <property type="entry name" value="C2H2-ZF_domain-containing"/>
</dbReference>
<dbReference type="SMART" id="SM00355">
    <property type="entry name" value="ZnF_C2H2"/>
    <property type="match status" value="3"/>
</dbReference>
<dbReference type="Pfam" id="PF00096">
    <property type="entry name" value="zf-C2H2"/>
    <property type="match status" value="2"/>
</dbReference>
<dbReference type="PANTHER" id="PTHR47772">
    <property type="entry name" value="ZINC FINGER PROTEIN 200"/>
    <property type="match status" value="1"/>
</dbReference>
<dbReference type="GO" id="GO:0008270">
    <property type="term" value="F:zinc ion binding"/>
    <property type="evidence" value="ECO:0007669"/>
    <property type="project" value="UniProtKB-KW"/>
</dbReference>
<feature type="region of interest" description="Disordered" evidence="10">
    <location>
        <begin position="309"/>
        <end position="330"/>
    </location>
</feature>
<evidence type="ECO:0000256" key="3">
    <source>
        <dbReference type="ARBA" id="ARBA00022737"/>
    </source>
</evidence>
<evidence type="ECO:0000259" key="11">
    <source>
        <dbReference type="PROSITE" id="PS50157"/>
    </source>
</evidence>
<dbReference type="InterPro" id="IPR013087">
    <property type="entry name" value="Znf_C2H2_type"/>
</dbReference>
<evidence type="ECO:0000313" key="12">
    <source>
        <dbReference type="EMBL" id="RNA20337.1"/>
    </source>
</evidence>
<evidence type="ECO:0000256" key="10">
    <source>
        <dbReference type="SAM" id="MobiDB-lite"/>
    </source>
</evidence>
<accession>A0A3M7R9Y2</accession>
<evidence type="ECO:0000256" key="2">
    <source>
        <dbReference type="ARBA" id="ARBA00022723"/>
    </source>
</evidence>
<feature type="compositionally biased region" description="Basic and acidic residues" evidence="10">
    <location>
        <begin position="269"/>
        <end position="283"/>
    </location>
</feature>
<keyword evidence="3" id="KW-0677">Repeat</keyword>
<dbReference type="PANTHER" id="PTHR47772:SF13">
    <property type="entry name" value="GASTRULA ZINC FINGER PROTEIN XLCGF49.1-LIKE-RELATED"/>
    <property type="match status" value="1"/>
</dbReference>
<keyword evidence="2" id="KW-0479">Metal-binding</keyword>
<sequence length="580" mass="65758">MTLNRHSCNGHSGLDLCSKINQNRCKICFKLLINWKGVKMDNFVPISGQDTRLNGEANKILVKEKSSKSIQSLIKRYLGNSTDFIDGTQDSTEETKWEENFKLCKSCFGLIGKLEDHWRQFNEIRDHLRIKFVKAGRLFTAPNRKFFKKTTKCPKNKSKTAKLCRTNAKNNVPNKSTQNNAIPSNFTNTHEIPRPKQSQNPSNLEIITNFLLNNSGILPEQLSNNGLLNQTNQIKVESNHESDSISPESSSRRKRKSKCPSRLGNNSHNHMEQSETTESKQIKIDQNENIQSIVEKTLILKQLADNIHPSPASSLTHGRHPFSNEENEKMSERELKQENGELVLSEIMNKIKTKSSEGAETENGDETEPINEEAYEAYFPNEDDENENFDLVENDHDTHSSNDLDTSTEHLYTRLKSVGYKMSAGPVSPSGPLTAPKNDSGMKHACTLCRKSFKTQNILRQHMRIHTGDKPFVCDICKKAFSQMASLKYHQATHSDDRPFKCDKCSKTFKLKPPFKKHIKECSQSLHQLYELGDKRQQASSSSSSSSSSSINQSASPKPLILLNQLINKNLKSADFRQEN</sequence>
<keyword evidence="8" id="KW-0539">Nucleus</keyword>
<evidence type="ECO:0000256" key="7">
    <source>
        <dbReference type="ARBA" id="ARBA00023163"/>
    </source>
</evidence>
<dbReference type="AlphaFoldDB" id="A0A3M7R9Y2"/>
<keyword evidence="4 9" id="KW-0863">Zinc-finger</keyword>
<dbReference type="OrthoDB" id="427030at2759"/>
<feature type="region of interest" description="Disordered" evidence="10">
    <location>
        <begin position="166"/>
        <end position="201"/>
    </location>
</feature>
<keyword evidence="5" id="KW-0862">Zinc</keyword>
<evidence type="ECO:0000256" key="1">
    <source>
        <dbReference type="ARBA" id="ARBA00004123"/>
    </source>
</evidence>
<dbReference type="PROSITE" id="PS00028">
    <property type="entry name" value="ZINC_FINGER_C2H2_1"/>
    <property type="match status" value="2"/>
</dbReference>
<evidence type="ECO:0000256" key="9">
    <source>
        <dbReference type="PROSITE-ProRule" id="PRU00042"/>
    </source>
</evidence>
<dbReference type="Gene3D" id="3.30.160.60">
    <property type="entry name" value="Classic Zinc Finger"/>
    <property type="match status" value="2"/>
</dbReference>
<dbReference type="GO" id="GO:0005634">
    <property type="term" value="C:nucleus"/>
    <property type="evidence" value="ECO:0007669"/>
    <property type="project" value="UniProtKB-SubCell"/>
</dbReference>
<evidence type="ECO:0000256" key="6">
    <source>
        <dbReference type="ARBA" id="ARBA00023015"/>
    </source>
</evidence>
<keyword evidence="13" id="KW-1185">Reference proteome</keyword>